<comment type="caution">
    <text evidence="1">The sequence shown here is derived from an EMBL/GenBank/DDBJ whole genome shotgun (WGS) entry which is preliminary data.</text>
</comment>
<evidence type="ECO:0000313" key="2">
    <source>
        <dbReference type="Proteomes" id="UP001160148"/>
    </source>
</evidence>
<keyword evidence="2" id="KW-1185">Reference proteome</keyword>
<protein>
    <submittedName>
        <fullName evidence="1">Uncharacterized protein</fullName>
    </submittedName>
</protein>
<accession>A0AAV0W2N3</accession>
<dbReference type="EMBL" id="CARXXK010000001">
    <property type="protein sequence ID" value="CAI6350078.1"/>
    <property type="molecule type" value="Genomic_DNA"/>
</dbReference>
<gene>
    <name evidence="1" type="ORF">MEUPH1_LOCUS6577</name>
</gene>
<dbReference type="Proteomes" id="UP001160148">
    <property type="component" value="Unassembled WGS sequence"/>
</dbReference>
<reference evidence="1 2" key="1">
    <citation type="submission" date="2023-01" db="EMBL/GenBank/DDBJ databases">
        <authorList>
            <person name="Whitehead M."/>
        </authorList>
    </citation>
    <scope>NUCLEOTIDE SEQUENCE [LARGE SCALE GENOMIC DNA]</scope>
</reference>
<evidence type="ECO:0000313" key="1">
    <source>
        <dbReference type="EMBL" id="CAI6350078.1"/>
    </source>
</evidence>
<dbReference type="AlphaFoldDB" id="A0AAV0W2N3"/>
<name>A0AAV0W2N3_9HEMI</name>
<organism evidence="1 2">
    <name type="scientific">Macrosiphum euphorbiae</name>
    <name type="common">potato aphid</name>
    <dbReference type="NCBI Taxonomy" id="13131"/>
    <lineage>
        <taxon>Eukaryota</taxon>
        <taxon>Metazoa</taxon>
        <taxon>Ecdysozoa</taxon>
        <taxon>Arthropoda</taxon>
        <taxon>Hexapoda</taxon>
        <taxon>Insecta</taxon>
        <taxon>Pterygota</taxon>
        <taxon>Neoptera</taxon>
        <taxon>Paraneoptera</taxon>
        <taxon>Hemiptera</taxon>
        <taxon>Sternorrhyncha</taxon>
        <taxon>Aphidomorpha</taxon>
        <taxon>Aphidoidea</taxon>
        <taxon>Aphididae</taxon>
        <taxon>Macrosiphini</taxon>
        <taxon>Macrosiphum</taxon>
    </lineage>
</organism>
<proteinExistence type="predicted"/>
<sequence>MDKSQTLTILAVVNPEIRELRIAKQTTSVTECKRKKHKHKRLLLLTSGNGTEHHEHSNRNLNKLIECHKSLLLATLSSSQLVITNKQDSVIL</sequence>